<evidence type="ECO:0000259" key="6">
    <source>
        <dbReference type="Pfam" id="PF25989"/>
    </source>
</evidence>
<comment type="similarity">
    <text evidence="1">Belongs to the membrane fusion protein (MFP) (TC 8.A.1) family.</text>
</comment>
<proteinExistence type="inferred from homology"/>
<dbReference type="GO" id="GO:0015562">
    <property type="term" value="F:efflux transmembrane transporter activity"/>
    <property type="evidence" value="ECO:0007669"/>
    <property type="project" value="TreeGrafter"/>
</dbReference>
<evidence type="ECO:0000256" key="2">
    <source>
        <dbReference type="SAM" id="Coils"/>
    </source>
</evidence>
<evidence type="ECO:0000256" key="3">
    <source>
        <dbReference type="SAM" id="SignalP"/>
    </source>
</evidence>
<evidence type="ECO:0000313" key="8">
    <source>
        <dbReference type="Proteomes" id="UP000321814"/>
    </source>
</evidence>
<dbReference type="Gene3D" id="1.10.287.470">
    <property type="entry name" value="Helix hairpin bin"/>
    <property type="match status" value="1"/>
</dbReference>
<dbReference type="Pfam" id="PF25989">
    <property type="entry name" value="YknX_C"/>
    <property type="match status" value="1"/>
</dbReference>
<dbReference type="OrthoDB" id="2110899at2"/>
<organism evidence="7 8">
    <name type="scientific">Rheinheimera tangshanensis</name>
    <dbReference type="NCBI Taxonomy" id="400153"/>
    <lineage>
        <taxon>Bacteria</taxon>
        <taxon>Pseudomonadati</taxon>
        <taxon>Pseudomonadota</taxon>
        <taxon>Gammaproteobacteria</taxon>
        <taxon>Chromatiales</taxon>
        <taxon>Chromatiaceae</taxon>
        <taxon>Rheinheimera</taxon>
    </lineage>
</organism>
<dbReference type="InterPro" id="IPR058792">
    <property type="entry name" value="Beta-barrel_RND_2"/>
</dbReference>
<keyword evidence="8" id="KW-1185">Reference proteome</keyword>
<dbReference type="Pfam" id="PF25954">
    <property type="entry name" value="Beta-barrel_RND_2"/>
    <property type="match status" value="1"/>
</dbReference>
<reference evidence="7 8" key="1">
    <citation type="submission" date="2019-08" db="EMBL/GenBank/DDBJ databases">
        <title>Draft genome analysis of Rheinheimera tangshanensis isolated from the roots of fresh rice plants (Oryza sativa).</title>
        <authorList>
            <person name="Yu Q."/>
            <person name="Qi Y."/>
            <person name="Zhang H."/>
            <person name="Pu J."/>
        </authorList>
    </citation>
    <scope>NUCLEOTIDE SEQUENCE [LARGE SCALE GENOMIC DNA]</scope>
    <source>
        <strain evidence="7 8">JA3-B52</strain>
    </source>
</reference>
<feature type="domain" description="YknX-like C-terminal permuted SH3-like" evidence="6">
    <location>
        <begin position="291"/>
        <end position="358"/>
    </location>
</feature>
<dbReference type="Gene3D" id="2.40.420.20">
    <property type="match status" value="1"/>
</dbReference>
<keyword evidence="2" id="KW-0175">Coiled coil</keyword>
<dbReference type="PANTHER" id="PTHR30469:SF15">
    <property type="entry name" value="HLYD FAMILY OF SECRETION PROTEINS"/>
    <property type="match status" value="1"/>
</dbReference>
<keyword evidence="3" id="KW-0732">Signal</keyword>
<name>A0A5C8LR88_9GAMM</name>
<accession>A0A5C8LR88</accession>
<evidence type="ECO:0000256" key="1">
    <source>
        <dbReference type="ARBA" id="ARBA00009477"/>
    </source>
</evidence>
<feature type="domain" description="Multidrug resistance protein MdtA-like barrel-sandwich hybrid" evidence="4">
    <location>
        <begin position="66"/>
        <end position="204"/>
    </location>
</feature>
<dbReference type="Proteomes" id="UP000321814">
    <property type="component" value="Unassembled WGS sequence"/>
</dbReference>
<dbReference type="InterPro" id="IPR058637">
    <property type="entry name" value="YknX-like_C"/>
</dbReference>
<dbReference type="NCBIfam" id="TIGR01730">
    <property type="entry name" value="RND_mfp"/>
    <property type="match status" value="1"/>
</dbReference>
<feature type="coiled-coil region" evidence="2">
    <location>
        <begin position="144"/>
        <end position="178"/>
    </location>
</feature>
<dbReference type="Pfam" id="PF25917">
    <property type="entry name" value="BSH_RND"/>
    <property type="match status" value="1"/>
</dbReference>
<feature type="signal peptide" evidence="3">
    <location>
        <begin position="1"/>
        <end position="18"/>
    </location>
</feature>
<evidence type="ECO:0000259" key="4">
    <source>
        <dbReference type="Pfam" id="PF25917"/>
    </source>
</evidence>
<dbReference type="PROSITE" id="PS51257">
    <property type="entry name" value="PROKAR_LIPOPROTEIN"/>
    <property type="match status" value="1"/>
</dbReference>
<dbReference type="RefSeq" id="WP_147904638.1">
    <property type="nucleotide sequence ID" value="NZ_BAAAGC010000005.1"/>
</dbReference>
<dbReference type="SUPFAM" id="SSF111369">
    <property type="entry name" value="HlyD-like secretion proteins"/>
    <property type="match status" value="1"/>
</dbReference>
<evidence type="ECO:0000313" key="7">
    <source>
        <dbReference type="EMBL" id="TXK79891.1"/>
    </source>
</evidence>
<dbReference type="GO" id="GO:1990281">
    <property type="term" value="C:efflux pump complex"/>
    <property type="evidence" value="ECO:0007669"/>
    <property type="project" value="TreeGrafter"/>
</dbReference>
<evidence type="ECO:0000259" key="5">
    <source>
        <dbReference type="Pfam" id="PF25954"/>
    </source>
</evidence>
<gene>
    <name evidence="7" type="ORF">FU839_12520</name>
</gene>
<protein>
    <submittedName>
        <fullName evidence="7">Efflux RND transporter periplasmic adaptor subunit</fullName>
    </submittedName>
</protein>
<dbReference type="PANTHER" id="PTHR30469">
    <property type="entry name" value="MULTIDRUG RESISTANCE PROTEIN MDTA"/>
    <property type="match status" value="1"/>
</dbReference>
<dbReference type="Gene3D" id="2.40.30.170">
    <property type="match status" value="1"/>
</dbReference>
<feature type="domain" description="CusB-like beta-barrel" evidence="5">
    <location>
        <begin position="220"/>
        <end position="284"/>
    </location>
</feature>
<feature type="chain" id="PRO_5022797506" evidence="3">
    <location>
        <begin position="19"/>
        <end position="380"/>
    </location>
</feature>
<comment type="caution">
    <text evidence="7">The sequence shown here is derived from an EMBL/GenBank/DDBJ whole genome shotgun (WGS) entry which is preliminary data.</text>
</comment>
<sequence>MKTIKLTLIALCVASALAACSKPEVAKVQEDSAKPLQLVGQDLLTLAESNLARGPVISGSLQPVVKAELNAEVSGIVMQVFKDNGDMVKAGDVLVKLDQTTYRDKLLSAQEAERSAIVTLEQSNRQLKRMQSLSKQSLVTQEGLEAAENKANQAQSDLASARARLVEARQQMEKTEVKAPFSGVVATRKVSAGDTAQVGKGLMVLIDPASIRFEGYVAADRVGQVKVGNKVTFKVNGYSGQFFTGTVERINPLANESTRQVQLLVSMDLKEQSLVAGLYAEGHVEVQNSDALMVPESALIREGDKHFVWQFANNELKKTEVEVGDKDERWGTQQVLSGISSGAQILRHPQGALTDGVKAELAAAALAVEEQTSAKVSTGN</sequence>
<dbReference type="InterPro" id="IPR058625">
    <property type="entry name" value="MdtA-like_BSH"/>
</dbReference>
<dbReference type="InterPro" id="IPR006143">
    <property type="entry name" value="RND_pump_MFP"/>
</dbReference>
<dbReference type="Gene3D" id="2.40.50.100">
    <property type="match status" value="1"/>
</dbReference>
<dbReference type="AlphaFoldDB" id="A0A5C8LR88"/>
<dbReference type="EMBL" id="VRLR01000008">
    <property type="protein sequence ID" value="TXK79891.1"/>
    <property type="molecule type" value="Genomic_DNA"/>
</dbReference>